<dbReference type="InterPro" id="IPR042070">
    <property type="entry name" value="PucR_C-HTH_sf"/>
</dbReference>
<accession>A0A1M4SNM4</accession>
<gene>
    <name evidence="2" type="ORF">SAMN02745158_00186</name>
</gene>
<evidence type="ECO:0000313" key="3">
    <source>
        <dbReference type="Proteomes" id="UP000184245"/>
    </source>
</evidence>
<feature type="domain" description="PucR C-terminal helix-turn-helix" evidence="1">
    <location>
        <begin position="452"/>
        <end position="509"/>
    </location>
</feature>
<proteinExistence type="predicted"/>
<name>A0A1M4SNM4_9CLOT</name>
<dbReference type="Gene3D" id="1.10.10.2840">
    <property type="entry name" value="PucR C-terminal helix-turn-helix domain"/>
    <property type="match status" value="1"/>
</dbReference>
<dbReference type="Pfam" id="PF13556">
    <property type="entry name" value="HTH_30"/>
    <property type="match status" value="1"/>
</dbReference>
<dbReference type="PANTHER" id="PTHR33744">
    <property type="entry name" value="CARBOHYDRATE DIACID REGULATOR"/>
    <property type="match status" value="1"/>
</dbReference>
<dbReference type="InterPro" id="IPR051448">
    <property type="entry name" value="CdaR-like_regulators"/>
</dbReference>
<dbReference type="Proteomes" id="UP000184245">
    <property type="component" value="Unassembled WGS sequence"/>
</dbReference>
<protein>
    <submittedName>
        <fullName evidence="2">PucR C-terminal helix-turn-helix domain-containing protein</fullName>
    </submittedName>
</protein>
<dbReference type="InterPro" id="IPR025736">
    <property type="entry name" value="PucR_C-HTH_dom"/>
</dbReference>
<dbReference type="OrthoDB" id="1969285at2"/>
<organism evidence="2 3">
    <name type="scientific">Lactonifactor longoviformis DSM 17459</name>
    <dbReference type="NCBI Taxonomy" id="1122155"/>
    <lineage>
        <taxon>Bacteria</taxon>
        <taxon>Bacillati</taxon>
        <taxon>Bacillota</taxon>
        <taxon>Clostridia</taxon>
        <taxon>Eubacteriales</taxon>
        <taxon>Clostridiaceae</taxon>
        <taxon>Lactonifactor</taxon>
    </lineage>
</organism>
<sequence>MKLSPALLISDLKTKYSLTAPSPLSERPHLGRPLFYREDSGLVNNHIYVLSSFSEYQKLRRGASSCFFICPLTVMETEMETVEEAVSSSVNLCVIDTPDSSASVFNYLQEIFDKYDLWEETLMHISLSGGSIQSLLDASYSVLGSPLRLMGMDFSIIASSPGAEDNAGGLPTYEQPEYIEYVTALKQDTLYNAVREKDGAFIYPGHITGHRTLNVNIKRFSKTTHRLVMTEMDVPFTSSAGALLEFLATFIEHALMRNAAHRSPNDKTMHSIFLSILSDRTADYLVISRQLTSLGWLTSHEYLCIVLQTTYLDQQNLTINAICNYLENLFPYSCAFPFEEDVVVYFNLTKSECDVDDISDKIIYFIRDSFLKAGYSRSMTGHLNLRRQYIQSRSALEVGNQIHPYLWIHHFNKIALPYIYQQATKKLPGSMICHEKLLVLKKSDEEQNTEYVKTLSVYLDHHLNAVQSAKTLFIHRSTFLYRLEKIKDVLESDLEDPEELLYLMLSLRLMDQDAEQNASNEQS</sequence>
<evidence type="ECO:0000259" key="1">
    <source>
        <dbReference type="Pfam" id="PF13556"/>
    </source>
</evidence>
<dbReference type="PANTHER" id="PTHR33744:SF1">
    <property type="entry name" value="DNA-BINDING TRANSCRIPTIONAL ACTIVATOR ADER"/>
    <property type="match status" value="1"/>
</dbReference>
<dbReference type="AlphaFoldDB" id="A0A1M4SNM4"/>
<dbReference type="EMBL" id="FQVI01000001">
    <property type="protein sequence ID" value="SHE33830.1"/>
    <property type="molecule type" value="Genomic_DNA"/>
</dbReference>
<dbReference type="RefSeq" id="WP_072848313.1">
    <property type="nucleotide sequence ID" value="NZ_FQVI01000001.1"/>
</dbReference>
<reference evidence="2 3" key="1">
    <citation type="submission" date="2016-11" db="EMBL/GenBank/DDBJ databases">
        <authorList>
            <person name="Jaros S."/>
            <person name="Januszkiewicz K."/>
            <person name="Wedrychowicz H."/>
        </authorList>
    </citation>
    <scope>NUCLEOTIDE SEQUENCE [LARGE SCALE GENOMIC DNA]</scope>
    <source>
        <strain evidence="2 3">DSM 17459</strain>
    </source>
</reference>
<dbReference type="STRING" id="1122155.SAMN02745158_00186"/>
<evidence type="ECO:0000313" key="2">
    <source>
        <dbReference type="EMBL" id="SHE33830.1"/>
    </source>
</evidence>
<keyword evidence="3" id="KW-1185">Reference proteome</keyword>